<feature type="domain" description="ABC transporter" evidence="10">
    <location>
        <begin position="2"/>
        <end position="237"/>
    </location>
</feature>
<keyword evidence="7" id="KW-1278">Translocase</keyword>
<dbReference type="GO" id="GO:0005524">
    <property type="term" value="F:ATP binding"/>
    <property type="evidence" value="ECO:0007669"/>
    <property type="project" value="UniProtKB-KW"/>
</dbReference>
<keyword evidence="12" id="KW-1185">Reference proteome</keyword>
<dbReference type="SMART" id="SM00382">
    <property type="entry name" value="AAA"/>
    <property type="match status" value="1"/>
</dbReference>
<keyword evidence="3" id="KW-0813">Transport</keyword>
<dbReference type="EMBL" id="JAGSOG010000197">
    <property type="protein sequence ID" value="MBR7837349.1"/>
    <property type="molecule type" value="Genomic_DNA"/>
</dbReference>
<evidence type="ECO:0000313" key="12">
    <source>
        <dbReference type="Proteomes" id="UP000675781"/>
    </source>
</evidence>
<evidence type="ECO:0000256" key="1">
    <source>
        <dbReference type="ARBA" id="ARBA00004202"/>
    </source>
</evidence>
<dbReference type="Proteomes" id="UP000675781">
    <property type="component" value="Unassembled WGS sequence"/>
</dbReference>
<reference evidence="11" key="1">
    <citation type="submission" date="2021-04" db="EMBL/GenBank/DDBJ databases">
        <title>Genome based classification of Actinospica acidithermotolerans sp. nov., an actinobacterium isolated from an Indonesian hot spring.</title>
        <authorList>
            <person name="Kusuma A.B."/>
            <person name="Putra K.E."/>
            <person name="Nafisah S."/>
            <person name="Loh J."/>
            <person name="Nouioui I."/>
            <person name="Goodfellow M."/>
        </authorList>
    </citation>
    <scope>NUCLEOTIDE SEQUENCE</scope>
    <source>
        <strain evidence="11">CSCA 57</strain>
    </source>
</reference>
<evidence type="ECO:0000256" key="2">
    <source>
        <dbReference type="ARBA" id="ARBA00005417"/>
    </source>
</evidence>
<dbReference type="InterPro" id="IPR003593">
    <property type="entry name" value="AAA+_ATPase"/>
</dbReference>
<evidence type="ECO:0000313" key="11">
    <source>
        <dbReference type="EMBL" id="MBR7837349.1"/>
    </source>
</evidence>
<comment type="caution">
    <text evidence="11">The sequence shown here is derived from an EMBL/GenBank/DDBJ whole genome shotgun (WGS) entry which is preliminary data.</text>
</comment>
<dbReference type="Pfam" id="PF00005">
    <property type="entry name" value="ABC_tran"/>
    <property type="match status" value="1"/>
</dbReference>
<dbReference type="Gene3D" id="3.40.50.300">
    <property type="entry name" value="P-loop containing nucleotide triphosphate hydrolases"/>
    <property type="match status" value="1"/>
</dbReference>
<gene>
    <name evidence="11" type="ORF">KDL01_28985</name>
</gene>
<proteinExistence type="inferred from homology"/>
<dbReference type="GO" id="GO:0046677">
    <property type="term" value="P:response to antibiotic"/>
    <property type="evidence" value="ECO:0007669"/>
    <property type="project" value="UniProtKB-KW"/>
</dbReference>
<dbReference type="InterPro" id="IPR050763">
    <property type="entry name" value="ABC_transporter_ATP-binding"/>
</dbReference>
<name>A0A941EZS3_9ACTN</name>
<dbReference type="GO" id="GO:0005886">
    <property type="term" value="C:plasma membrane"/>
    <property type="evidence" value="ECO:0007669"/>
    <property type="project" value="UniProtKB-SubCell"/>
</dbReference>
<organism evidence="11 12">
    <name type="scientific">Actinospica durhamensis</name>
    <dbReference type="NCBI Taxonomy" id="1508375"/>
    <lineage>
        <taxon>Bacteria</taxon>
        <taxon>Bacillati</taxon>
        <taxon>Actinomycetota</taxon>
        <taxon>Actinomycetes</taxon>
        <taxon>Catenulisporales</taxon>
        <taxon>Actinospicaceae</taxon>
        <taxon>Actinospica</taxon>
    </lineage>
</organism>
<keyword evidence="6 11" id="KW-0067">ATP-binding</keyword>
<dbReference type="InterPro" id="IPR027417">
    <property type="entry name" value="P-loop_NTPase"/>
</dbReference>
<keyword evidence="5" id="KW-0547">Nucleotide-binding</keyword>
<sequence length="330" mass="35985">MIEARGLFKRYPSRGGEPFTAVAGIDLDVRPGECFGLLGPNGAGKSTTMRMIGCVSRPTAGSLSILGLDAAVHGAAIRARIGVVPQDDALDSELTVAENFLVYGRYFGLGKRVIRERTTRLLEFAQLADKADQRVDTLSGGMRRRLAIARAMINEPVLVLLDEPTTGLDPQARHVLWERLFRLKREGVTLVLTTHYMDEAEQLCDRLVVIDGGQVVDAGTPRELIERHCTREVLELRYDSGDLADLAARVRGGLAQPTETGAAPSPGVQQALAVRERVEILPDRLLYYTDDGEAALADIHHRALSPATALVRRATLEDVFLALTGRTLVD</sequence>
<evidence type="ECO:0000256" key="7">
    <source>
        <dbReference type="ARBA" id="ARBA00022967"/>
    </source>
</evidence>
<evidence type="ECO:0000256" key="4">
    <source>
        <dbReference type="ARBA" id="ARBA00022475"/>
    </source>
</evidence>
<protein>
    <submittedName>
        <fullName evidence="11">ABC transporter ATP-binding protein</fullName>
    </submittedName>
</protein>
<dbReference type="AlphaFoldDB" id="A0A941EZS3"/>
<comment type="similarity">
    <text evidence="2">Belongs to the ABC transporter superfamily.</text>
</comment>
<dbReference type="RefSeq" id="WP_212531816.1">
    <property type="nucleotide sequence ID" value="NZ_JAGSOG010000197.1"/>
</dbReference>
<dbReference type="SUPFAM" id="SSF52540">
    <property type="entry name" value="P-loop containing nucleoside triphosphate hydrolases"/>
    <property type="match status" value="1"/>
</dbReference>
<dbReference type="PANTHER" id="PTHR42711">
    <property type="entry name" value="ABC TRANSPORTER ATP-BINDING PROTEIN"/>
    <property type="match status" value="1"/>
</dbReference>
<evidence type="ECO:0000256" key="5">
    <source>
        <dbReference type="ARBA" id="ARBA00022741"/>
    </source>
</evidence>
<keyword evidence="8" id="KW-0472">Membrane</keyword>
<dbReference type="InterPro" id="IPR003439">
    <property type="entry name" value="ABC_transporter-like_ATP-bd"/>
</dbReference>
<dbReference type="GO" id="GO:0016887">
    <property type="term" value="F:ATP hydrolysis activity"/>
    <property type="evidence" value="ECO:0007669"/>
    <property type="project" value="InterPro"/>
</dbReference>
<dbReference type="InterPro" id="IPR017871">
    <property type="entry name" value="ABC_transporter-like_CS"/>
</dbReference>
<comment type="subcellular location">
    <subcellularLocation>
        <location evidence="1">Cell membrane</location>
        <topology evidence="1">Peripheral membrane protein</topology>
    </subcellularLocation>
</comment>
<dbReference type="PROSITE" id="PS50893">
    <property type="entry name" value="ABC_TRANSPORTER_2"/>
    <property type="match status" value="1"/>
</dbReference>
<accession>A0A941EZS3</accession>
<dbReference type="FunFam" id="3.40.50.300:FF:000589">
    <property type="entry name" value="ABC transporter, ATP-binding subunit"/>
    <property type="match status" value="1"/>
</dbReference>
<evidence type="ECO:0000256" key="6">
    <source>
        <dbReference type="ARBA" id="ARBA00022840"/>
    </source>
</evidence>
<evidence type="ECO:0000259" key="10">
    <source>
        <dbReference type="PROSITE" id="PS50893"/>
    </source>
</evidence>
<evidence type="ECO:0000256" key="8">
    <source>
        <dbReference type="ARBA" id="ARBA00023136"/>
    </source>
</evidence>
<dbReference type="PROSITE" id="PS00211">
    <property type="entry name" value="ABC_TRANSPORTER_1"/>
    <property type="match status" value="1"/>
</dbReference>
<keyword evidence="4" id="KW-1003">Cell membrane</keyword>
<dbReference type="PANTHER" id="PTHR42711:SF5">
    <property type="entry name" value="ABC TRANSPORTER ATP-BINDING PROTEIN NATA"/>
    <property type="match status" value="1"/>
</dbReference>
<evidence type="ECO:0000256" key="3">
    <source>
        <dbReference type="ARBA" id="ARBA00022448"/>
    </source>
</evidence>
<evidence type="ECO:0000256" key="9">
    <source>
        <dbReference type="ARBA" id="ARBA00023251"/>
    </source>
</evidence>
<keyword evidence="9" id="KW-0046">Antibiotic resistance</keyword>